<dbReference type="Gene3D" id="1.20.1250.20">
    <property type="entry name" value="MFS general substrate transporter like domains"/>
    <property type="match status" value="1"/>
</dbReference>
<evidence type="ECO:0000313" key="11">
    <source>
        <dbReference type="Proteomes" id="UP000092401"/>
    </source>
</evidence>
<reference evidence="10 11" key="1">
    <citation type="journal article" date="2016" name="ISME J.">
        <title>Chasing the elusive Euryarchaeota class WSA2: genomes reveal a uniquely fastidious methyl-reducing methanogen.</title>
        <authorList>
            <person name="Nobu M.K."/>
            <person name="Narihiro T."/>
            <person name="Kuroda K."/>
            <person name="Mei R."/>
            <person name="Liu W.T."/>
        </authorList>
    </citation>
    <scope>NUCLEOTIDE SEQUENCE [LARGE SCALE GENOMIC DNA]</scope>
    <source>
        <strain evidence="8">B03fssc0709_Meth_Bin005</strain>
        <strain evidence="9">B15fssc0709_Meth_Bin003</strain>
    </source>
</reference>
<keyword evidence="4 6" id="KW-1133">Transmembrane helix</keyword>
<evidence type="ECO:0000256" key="2">
    <source>
        <dbReference type="ARBA" id="ARBA00022475"/>
    </source>
</evidence>
<evidence type="ECO:0000313" key="9">
    <source>
        <dbReference type="EMBL" id="KYC46703.1"/>
    </source>
</evidence>
<evidence type="ECO:0000256" key="4">
    <source>
        <dbReference type="ARBA" id="ARBA00022989"/>
    </source>
</evidence>
<keyword evidence="2" id="KW-1003">Cell membrane</keyword>
<feature type="domain" description="Major facilitator superfamily (MFS) profile" evidence="7">
    <location>
        <begin position="34"/>
        <end position="218"/>
    </location>
</feature>
<comment type="caution">
    <text evidence="9">The sequence shown here is derived from an EMBL/GenBank/DDBJ whole genome shotgun (WGS) entry which is preliminary data.</text>
</comment>
<evidence type="ECO:0000313" key="10">
    <source>
        <dbReference type="Proteomes" id="UP000091929"/>
    </source>
</evidence>
<gene>
    <name evidence="8" type="ORF">APG10_01705</name>
    <name evidence="9" type="ORF">APG11_01726</name>
</gene>
<sequence>MIITLFIAYKLSKNKTGLEIQSIYSPEQKNFSKIFWLYLSFTFLATLGFASFILIGYHIKVQNLLSDTYIPLIYAFAMLMDALFAIVVGKFYDILKVHKKNEKGGLTILAIIPILSAIIPLLVFSHSIRLIFLGILIWGIVMGAHETIMRAAIADLTAKSKRGTAYGIFNTSYGLAMFVGSVTIGFLYDYSLSLLFVIVILVEILAIFLFYNIRKEIE</sequence>
<dbReference type="InterPro" id="IPR052425">
    <property type="entry name" value="Uncharacterized_MFS-type"/>
</dbReference>
<evidence type="ECO:0000256" key="3">
    <source>
        <dbReference type="ARBA" id="ARBA00022692"/>
    </source>
</evidence>
<dbReference type="GO" id="GO:0022857">
    <property type="term" value="F:transmembrane transporter activity"/>
    <property type="evidence" value="ECO:0007669"/>
    <property type="project" value="InterPro"/>
</dbReference>
<evidence type="ECO:0000256" key="6">
    <source>
        <dbReference type="SAM" id="Phobius"/>
    </source>
</evidence>
<dbReference type="Proteomes" id="UP000091929">
    <property type="component" value="Unassembled WGS sequence"/>
</dbReference>
<dbReference type="InterPro" id="IPR036259">
    <property type="entry name" value="MFS_trans_sf"/>
</dbReference>
<keyword evidence="5 6" id="KW-0472">Membrane</keyword>
<dbReference type="Pfam" id="PF07690">
    <property type="entry name" value="MFS_1"/>
    <property type="match status" value="1"/>
</dbReference>
<dbReference type="PANTHER" id="PTHR42688">
    <property type="entry name" value="CONSERVED PROTEIN"/>
    <property type="match status" value="1"/>
</dbReference>
<dbReference type="PANTHER" id="PTHR42688:SF1">
    <property type="entry name" value="BLR5212 PROTEIN"/>
    <property type="match status" value="1"/>
</dbReference>
<dbReference type="EMBL" id="LNGF01000050">
    <property type="protein sequence ID" value="KYC46703.1"/>
    <property type="molecule type" value="Genomic_DNA"/>
</dbReference>
<protein>
    <submittedName>
        <fullName evidence="9">Major Facilitator Superfamily protein</fullName>
    </submittedName>
</protein>
<dbReference type="SUPFAM" id="SSF103473">
    <property type="entry name" value="MFS general substrate transporter"/>
    <property type="match status" value="1"/>
</dbReference>
<evidence type="ECO:0000256" key="1">
    <source>
        <dbReference type="ARBA" id="ARBA00004651"/>
    </source>
</evidence>
<feature type="transmembrane region" description="Helical" evidence="6">
    <location>
        <begin position="69"/>
        <end position="92"/>
    </location>
</feature>
<dbReference type="AlphaFoldDB" id="A0A150INZ9"/>
<proteinExistence type="predicted"/>
<evidence type="ECO:0000259" key="7">
    <source>
        <dbReference type="PROSITE" id="PS50850"/>
    </source>
</evidence>
<accession>A0A150INZ9</accession>
<accession>A0A150IID3</accession>
<feature type="transmembrane region" description="Helical" evidence="6">
    <location>
        <begin position="104"/>
        <end position="124"/>
    </location>
</feature>
<comment type="subcellular location">
    <subcellularLocation>
        <location evidence="1">Cell membrane</location>
        <topology evidence="1">Multi-pass membrane protein</topology>
    </subcellularLocation>
</comment>
<dbReference type="EMBL" id="LNGE01000064">
    <property type="protein sequence ID" value="KYC44454.1"/>
    <property type="molecule type" value="Genomic_DNA"/>
</dbReference>
<dbReference type="GO" id="GO:0005886">
    <property type="term" value="C:plasma membrane"/>
    <property type="evidence" value="ECO:0007669"/>
    <property type="project" value="UniProtKB-SubCell"/>
</dbReference>
<organism evidence="9 10">
    <name type="scientific">Candidatus Methanofastidiosum methylothiophilum</name>
    <dbReference type="NCBI Taxonomy" id="1705564"/>
    <lineage>
        <taxon>Archaea</taxon>
        <taxon>Methanobacteriati</taxon>
        <taxon>Methanobacteriota</taxon>
        <taxon>Stenosarchaea group</taxon>
        <taxon>Candidatus Methanofastidiosia</taxon>
        <taxon>Candidatus Methanofastidiosales</taxon>
        <taxon>Candidatus Methanofastidiosaceae</taxon>
        <taxon>Candidatus Methanofastidiosum</taxon>
    </lineage>
</organism>
<keyword evidence="3 6" id="KW-0812">Transmembrane</keyword>
<feature type="transmembrane region" description="Helical" evidence="6">
    <location>
        <begin position="165"/>
        <end position="188"/>
    </location>
</feature>
<feature type="transmembrane region" description="Helical" evidence="6">
    <location>
        <begin position="194"/>
        <end position="213"/>
    </location>
</feature>
<dbReference type="InterPro" id="IPR020846">
    <property type="entry name" value="MFS_dom"/>
</dbReference>
<feature type="transmembrane region" description="Helical" evidence="6">
    <location>
        <begin position="35"/>
        <end position="57"/>
    </location>
</feature>
<evidence type="ECO:0000256" key="5">
    <source>
        <dbReference type="ARBA" id="ARBA00023136"/>
    </source>
</evidence>
<dbReference type="InterPro" id="IPR011701">
    <property type="entry name" value="MFS"/>
</dbReference>
<dbReference type="PATRIC" id="fig|1706437.3.peg.1735"/>
<dbReference type="PATRIC" id="fig|1706436.3.peg.1724"/>
<name>A0A150INZ9_9EURY</name>
<dbReference type="Proteomes" id="UP000092401">
    <property type="component" value="Unassembled WGS sequence"/>
</dbReference>
<feature type="transmembrane region" description="Helical" evidence="6">
    <location>
        <begin position="130"/>
        <end position="153"/>
    </location>
</feature>
<evidence type="ECO:0000313" key="8">
    <source>
        <dbReference type="EMBL" id="KYC44454.1"/>
    </source>
</evidence>
<dbReference type="PROSITE" id="PS50850">
    <property type="entry name" value="MFS"/>
    <property type="match status" value="1"/>
</dbReference>